<feature type="region of interest" description="Disordered" evidence="1">
    <location>
        <begin position="1"/>
        <end position="28"/>
    </location>
</feature>
<sequence length="153" mass="17177">MVDTAAGAAGQAYRNRGRGQLERPGSRKQPREYFELRIEVEVNRNLTALDRYLTLVHELAHVYCGHLGALSDEPWPDREKGSEARDEIEAESIAYAVVSRLGQQIEMGDYILEYAQTTESVPADVELRMVARVTGDIEAMGKARLPSRPYANR</sequence>
<protein>
    <recommendedName>
        <fullName evidence="4">IrrE N-terminal-like domain-containing protein</fullName>
    </recommendedName>
</protein>
<organism evidence="2 3">
    <name type="scientific">Nocardioides aquaticus</name>
    <dbReference type="NCBI Taxonomy" id="160826"/>
    <lineage>
        <taxon>Bacteria</taxon>
        <taxon>Bacillati</taxon>
        <taxon>Actinomycetota</taxon>
        <taxon>Actinomycetes</taxon>
        <taxon>Propionibacteriales</taxon>
        <taxon>Nocardioidaceae</taxon>
        <taxon>Nocardioides</taxon>
    </lineage>
</organism>
<feature type="compositionally biased region" description="Basic and acidic residues" evidence="1">
    <location>
        <begin position="19"/>
        <end position="28"/>
    </location>
</feature>
<dbReference type="Proteomes" id="UP000679307">
    <property type="component" value="Chromosome"/>
</dbReference>
<evidence type="ECO:0008006" key="4">
    <source>
        <dbReference type="Google" id="ProtNLM"/>
    </source>
</evidence>
<reference evidence="2 3" key="1">
    <citation type="submission" date="2021-05" db="EMBL/GenBank/DDBJ databases">
        <title>Complete genome of Nocardioides aquaticus KCTC 9944T isolated from meromictic and hypersaline Ekho Lake, Antarctica.</title>
        <authorList>
            <person name="Hwang K."/>
            <person name="Kim K.M."/>
            <person name="Choe H."/>
        </authorList>
    </citation>
    <scope>NUCLEOTIDE SEQUENCE [LARGE SCALE GENOMIC DNA]</scope>
    <source>
        <strain evidence="2 3">KCTC 9944</strain>
    </source>
</reference>
<proteinExistence type="predicted"/>
<accession>A0ABX8ER84</accession>
<evidence type="ECO:0000313" key="3">
    <source>
        <dbReference type="Proteomes" id="UP000679307"/>
    </source>
</evidence>
<dbReference type="EMBL" id="CP075371">
    <property type="protein sequence ID" value="QVT81498.1"/>
    <property type="molecule type" value="Genomic_DNA"/>
</dbReference>
<evidence type="ECO:0000313" key="2">
    <source>
        <dbReference type="EMBL" id="QVT81498.1"/>
    </source>
</evidence>
<gene>
    <name evidence="2" type="ORF">ENKNEFLB_03908</name>
</gene>
<keyword evidence="3" id="KW-1185">Reference proteome</keyword>
<name>A0ABX8ER84_9ACTN</name>
<evidence type="ECO:0000256" key="1">
    <source>
        <dbReference type="SAM" id="MobiDB-lite"/>
    </source>
</evidence>